<evidence type="ECO:0000256" key="2">
    <source>
        <dbReference type="ARBA" id="ARBA00009431"/>
    </source>
</evidence>
<dbReference type="SUPFAM" id="SSF53474">
    <property type="entry name" value="alpha/beta-Hydrolases"/>
    <property type="match status" value="1"/>
</dbReference>
<dbReference type="PROSITE" id="PS00131">
    <property type="entry name" value="CARBOXYPEPT_SER_SER"/>
    <property type="match status" value="1"/>
</dbReference>
<dbReference type="PANTHER" id="PTHR11802:SF507">
    <property type="entry name" value="CARBOXYPEPTIDASE"/>
    <property type="match status" value="1"/>
</dbReference>
<keyword evidence="4" id="KW-0378">Hydrolase</keyword>
<comment type="similarity">
    <text evidence="2 4">Belongs to the peptidase S10 family.</text>
</comment>
<dbReference type="AlphaFoldDB" id="A0A5N5MAX9"/>
<keyword evidence="4" id="KW-0645">Protease</keyword>
<keyword evidence="4" id="KW-0732">Signal</keyword>
<dbReference type="GO" id="GO:0005576">
    <property type="term" value="C:extracellular region"/>
    <property type="evidence" value="ECO:0007669"/>
    <property type="project" value="UniProtKB-SubCell"/>
</dbReference>
<dbReference type="InterPro" id="IPR029058">
    <property type="entry name" value="AB_hydrolase_fold"/>
</dbReference>
<dbReference type="GO" id="GO:0004185">
    <property type="term" value="F:serine-type carboxypeptidase activity"/>
    <property type="evidence" value="ECO:0007669"/>
    <property type="project" value="UniProtKB-UniRule"/>
</dbReference>
<dbReference type="InterPro" id="IPR018202">
    <property type="entry name" value="Ser_caboxypep_ser_AS"/>
</dbReference>
<accession>A0A5N5MAX9</accession>
<proteinExistence type="inferred from homology"/>
<dbReference type="GO" id="GO:0006508">
    <property type="term" value="P:proteolysis"/>
    <property type="evidence" value="ECO:0007669"/>
    <property type="project" value="UniProtKB-KW"/>
</dbReference>
<sequence length="477" mass="52338">MGKHCLDFLCLLVIFCFPLLHSYLALAAGTDDGSEQWGYVEVRPIVSLFSLCAYNVEAHLFWWHYKSPHRVQDPAKPWPVILWLQGGPGSSGVAFGNFLEIGPLDGNLNPRNSTWLLKADLLFVDSPVATGFSYVEDEAVVVGSDEEAAADLTALLKELFNGNQALQKSPLYIFAESYGGKFAATLGVSALKAIEAGELKLQLGGVALGDSWISPEDFVFTWGPLLKDLSRMNSNGFNSANSLAVKIQKQLAEGKYEDATTTWSELEQVVLSNSNNVDIYNFLLDYVNDPVVGSTAQGSKGLVSVDRYSRYLSTKMNPSPGSIGVRSAVDLYDLMNGPIRRKLKIIPENVTWDGQGGLVFQALIGDFMKPRIQEVDELLAKGINVTIYNGQVDLICSTKGAEAWVNKLKWDGLQNFLSLDRSPLSCKSDNTTTKGFTSSYKNLIFYWILGAGHFVPVEQPCISLQMVGNVTKSPNNF</sequence>
<keyword evidence="3" id="KW-0964">Secreted</keyword>
<reference evidence="6" key="1">
    <citation type="journal article" date="2019" name="Gigascience">
        <title>De novo genome assembly of the endangered Acer yangbiense, a plant species with extremely small populations endemic to Yunnan Province, China.</title>
        <authorList>
            <person name="Yang J."/>
            <person name="Wariss H.M."/>
            <person name="Tao L."/>
            <person name="Zhang R."/>
            <person name="Yun Q."/>
            <person name="Hollingsworth P."/>
            <person name="Dao Z."/>
            <person name="Luo G."/>
            <person name="Guo H."/>
            <person name="Ma Y."/>
            <person name="Sun W."/>
        </authorList>
    </citation>
    <scope>NUCLEOTIDE SEQUENCE [LARGE SCALE GENOMIC DNA]</scope>
    <source>
        <strain evidence="6">cv. br00</strain>
    </source>
</reference>
<evidence type="ECO:0000256" key="4">
    <source>
        <dbReference type="RuleBase" id="RU361156"/>
    </source>
</evidence>
<comment type="subcellular location">
    <subcellularLocation>
        <location evidence="1">Secreted</location>
    </subcellularLocation>
</comment>
<dbReference type="FunFam" id="3.40.50.1820:FF:000123">
    <property type="entry name" value="Carboxypeptidase"/>
    <property type="match status" value="1"/>
</dbReference>
<dbReference type="EMBL" id="VDCV01000006">
    <property type="protein sequence ID" value="KAB5552334.1"/>
    <property type="molecule type" value="Genomic_DNA"/>
</dbReference>
<evidence type="ECO:0000313" key="6">
    <source>
        <dbReference type="Proteomes" id="UP000326939"/>
    </source>
</evidence>
<comment type="caution">
    <text evidence="5">The sequence shown here is derived from an EMBL/GenBank/DDBJ whole genome shotgun (WGS) entry which is preliminary data.</text>
</comment>
<feature type="signal peptide" evidence="4">
    <location>
        <begin position="1"/>
        <end position="27"/>
    </location>
</feature>
<dbReference type="Pfam" id="PF00450">
    <property type="entry name" value="Peptidase_S10"/>
    <property type="match status" value="1"/>
</dbReference>
<dbReference type="PANTHER" id="PTHR11802">
    <property type="entry name" value="SERINE PROTEASE FAMILY S10 SERINE CARBOXYPEPTIDASE"/>
    <property type="match status" value="1"/>
</dbReference>
<feature type="chain" id="PRO_5024455795" description="Carboxypeptidase" evidence="4">
    <location>
        <begin position="28"/>
        <end position="477"/>
    </location>
</feature>
<evidence type="ECO:0000256" key="3">
    <source>
        <dbReference type="ARBA" id="ARBA00022525"/>
    </source>
</evidence>
<dbReference type="PRINTS" id="PR00724">
    <property type="entry name" value="CRBOXYPTASEC"/>
</dbReference>
<organism evidence="5 6">
    <name type="scientific">Salix brachista</name>
    <dbReference type="NCBI Taxonomy" id="2182728"/>
    <lineage>
        <taxon>Eukaryota</taxon>
        <taxon>Viridiplantae</taxon>
        <taxon>Streptophyta</taxon>
        <taxon>Embryophyta</taxon>
        <taxon>Tracheophyta</taxon>
        <taxon>Spermatophyta</taxon>
        <taxon>Magnoliopsida</taxon>
        <taxon>eudicotyledons</taxon>
        <taxon>Gunneridae</taxon>
        <taxon>Pentapetalae</taxon>
        <taxon>rosids</taxon>
        <taxon>fabids</taxon>
        <taxon>Malpighiales</taxon>
        <taxon>Salicaceae</taxon>
        <taxon>Saliceae</taxon>
        <taxon>Salix</taxon>
    </lineage>
</organism>
<name>A0A5N5MAX9_9ROSI</name>
<keyword evidence="6" id="KW-1185">Reference proteome</keyword>
<protein>
    <recommendedName>
        <fullName evidence="4">Carboxypeptidase</fullName>
        <ecNumber evidence="4">3.4.16.-</ecNumber>
    </recommendedName>
</protein>
<keyword evidence="4" id="KW-0121">Carboxypeptidase</keyword>
<gene>
    <name evidence="5" type="ORF">DKX38_009645</name>
</gene>
<dbReference type="Gene3D" id="3.40.50.1820">
    <property type="entry name" value="alpha/beta hydrolase"/>
    <property type="match status" value="1"/>
</dbReference>
<evidence type="ECO:0000313" key="5">
    <source>
        <dbReference type="EMBL" id="KAB5552334.1"/>
    </source>
</evidence>
<evidence type="ECO:0000256" key="1">
    <source>
        <dbReference type="ARBA" id="ARBA00004613"/>
    </source>
</evidence>
<dbReference type="EC" id="3.4.16.-" evidence="4"/>
<dbReference type="Proteomes" id="UP000326939">
    <property type="component" value="Chromosome 6"/>
</dbReference>
<dbReference type="InterPro" id="IPR001563">
    <property type="entry name" value="Peptidase_S10"/>
</dbReference>